<protein>
    <recommendedName>
        <fullName evidence="3">RING-type domain-containing protein</fullName>
    </recommendedName>
</protein>
<feature type="region of interest" description="Disordered" evidence="2">
    <location>
        <begin position="227"/>
        <end position="251"/>
    </location>
</feature>
<organism evidence="4">
    <name type="scientific">Davidia involucrata</name>
    <name type="common">Dove tree</name>
    <dbReference type="NCBI Taxonomy" id="16924"/>
    <lineage>
        <taxon>Eukaryota</taxon>
        <taxon>Viridiplantae</taxon>
        <taxon>Streptophyta</taxon>
        <taxon>Embryophyta</taxon>
        <taxon>Tracheophyta</taxon>
        <taxon>Spermatophyta</taxon>
        <taxon>Magnoliopsida</taxon>
        <taxon>eudicotyledons</taxon>
        <taxon>Gunneridae</taxon>
        <taxon>Pentapetalae</taxon>
        <taxon>asterids</taxon>
        <taxon>Cornales</taxon>
        <taxon>Nyssaceae</taxon>
        <taxon>Davidia</taxon>
    </lineage>
</organism>
<dbReference type="PANTHER" id="PTHR46798:SF5">
    <property type="entry name" value="E3 UBIQUITIN-PROTEIN LIGASE RFI2"/>
    <property type="match status" value="1"/>
</dbReference>
<reference evidence="4" key="1">
    <citation type="submission" date="2019-08" db="EMBL/GenBank/DDBJ databases">
        <title>Reference gene set and small RNA set construction with multiple tissues from Davidia involucrata Baill.</title>
        <authorList>
            <person name="Yang H."/>
            <person name="Zhou C."/>
            <person name="Li G."/>
            <person name="Wang J."/>
            <person name="Gao P."/>
            <person name="Wang M."/>
            <person name="Wang R."/>
            <person name="Zhao Y."/>
        </authorList>
    </citation>
    <scope>NUCLEOTIDE SEQUENCE</scope>
    <source>
        <tissue evidence="4">Mixed with DoveR01_LX</tissue>
    </source>
</reference>
<sequence>MVGSEDTDAMDDANGDKASSLSLACSICLDLVTDNGDRSRAKLQCGHEFHLDCIGSAFNVKGAMQCPNCRKIERGRWLYASGCGSSHSFPNFTMDNWTPDEEPYESSYSEMPFRVHWCPFSGLTRVHSSFEEVESPSTTYHDLQGHHAIFTEHTAPSSVAHSYVEYFGPIPPASSNSNESVDDPNFNHRWNGLSGHNEIFTPHAFAAIDIPYQSRGQHSPPFSVNSSHINGADQASVPPTTLRSTRGESDAVRRSGSFMHPFLHGHGSAPRGGSSFFSSIVHPGSNSRSHERIQVSHAIHHQQQPGMPSPIIPGVRRFNGPRGLPPVVPVASRSDPSGGFFVFPSSGRNLHDTENPLPYRFHPWERDHLSNFPVVSFDRDLGWGLFHHATSGSDSSNRSGRFWQWHWS</sequence>
<dbReference type="Pfam" id="PF13639">
    <property type="entry name" value="zf-RING_2"/>
    <property type="match status" value="1"/>
</dbReference>
<dbReference type="EMBL" id="GHES01031671">
    <property type="protein sequence ID" value="MPA62230.1"/>
    <property type="molecule type" value="Transcribed_RNA"/>
</dbReference>
<dbReference type="PANTHER" id="PTHR46798">
    <property type="entry name" value="OS09G0511500 PROTEIN"/>
    <property type="match status" value="1"/>
</dbReference>
<dbReference type="Gene3D" id="3.30.40.10">
    <property type="entry name" value="Zinc/RING finger domain, C3HC4 (zinc finger)"/>
    <property type="match status" value="1"/>
</dbReference>
<feature type="domain" description="RING-type" evidence="3">
    <location>
        <begin position="25"/>
        <end position="70"/>
    </location>
</feature>
<keyword evidence="1" id="KW-0863">Zinc-finger</keyword>
<dbReference type="InterPro" id="IPR044274">
    <property type="entry name" value="RFI2"/>
</dbReference>
<dbReference type="SUPFAM" id="SSF57850">
    <property type="entry name" value="RING/U-box"/>
    <property type="match status" value="1"/>
</dbReference>
<accession>A0A5B7AZR7</accession>
<name>A0A5B7AZR7_DAVIN</name>
<dbReference type="InterPro" id="IPR001841">
    <property type="entry name" value="Znf_RING"/>
</dbReference>
<evidence type="ECO:0000313" key="4">
    <source>
        <dbReference type="EMBL" id="MPA62230.1"/>
    </source>
</evidence>
<dbReference type="SMART" id="SM00184">
    <property type="entry name" value="RING"/>
    <property type="match status" value="1"/>
</dbReference>
<gene>
    <name evidence="4" type="ORF">Din_031671</name>
</gene>
<evidence type="ECO:0000256" key="2">
    <source>
        <dbReference type="SAM" id="MobiDB-lite"/>
    </source>
</evidence>
<keyword evidence="1" id="KW-0479">Metal-binding</keyword>
<dbReference type="GO" id="GO:0008270">
    <property type="term" value="F:zinc ion binding"/>
    <property type="evidence" value="ECO:0007669"/>
    <property type="project" value="UniProtKB-KW"/>
</dbReference>
<proteinExistence type="predicted"/>
<evidence type="ECO:0000256" key="1">
    <source>
        <dbReference type="PROSITE-ProRule" id="PRU00175"/>
    </source>
</evidence>
<dbReference type="AlphaFoldDB" id="A0A5B7AZR7"/>
<feature type="region of interest" description="Disordered" evidence="2">
    <location>
        <begin position="274"/>
        <end position="293"/>
    </location>
</feature>
<dbReference type="PROSITE" id="PS50089">
    <property type="entry name" value="ZF_RING_2"/>
    <property type="match status" value="1"/>
</dbReference>
<dbReference type="GO" id="GO:0004842">
    <property type="term" value="F:ubiquitin-protein transferase activity"/>
    <property type="evidence" value="ECO:0007669"/>
    <property type="project" value="InterPro"/>
</dbReference>
<keyword evidence="1" id="KW-0862">Zinc</keyword>
<evidence type="ECO:0000259" key="3">
    <source>
        <dbReference type="PROSITE" id="PS50089"/>
    </source>
</evidence>
<dbReference type="InterPro" id="IPR013083">
    <property type="entry name" value="Znf_RING/FYVE/PHD"/>
</dbReference>